<keyword evidence="1" id="KW-0472">Membrane</keyword>
<dbReference type="EMBL" id="JAQQWL010000008">
    <property type="protein sequence ID" value="KAK8061879.1"/>
    <property type="molecule type" value="Genomic_DNA"/>
</dbReference>
<dbReference type="GeneID" id="92092717"/>
<proteinExistence type="predicted"/>
<feature type="transmembrane region" description="Helical" evidence="1">
    <location>
        <begin position="40"/>
        <end position="63"/>
    </location>
</feature>
<reference evidence="3 4" key="1">
    <citation type="submission" date="2023-01" db="EMBL/GenBank/DDBJ databases">
        <title>Analysis of 21 Apiospora genomes using comparative genomics revels a genus with tremendous synthesis potential of carbohydrate active enzymes and secondary metabolites.</title>
        <authorList>
            <person name="Sorensen T."/>
        </authorList>
    </citation>
    <scope>NUCLEOTIDE SEQUENCE [LARGE SCALE GENOMIC DNA]</scope>
    <source>
        <strain evidence="3 4">CBS 135458</strain>
    </source>
</reference>
<evidence type="ECO:0000256" key="2">
    <source>
        <dbReference type="SAM" id="SignalP"/>
    </source>
</evidence>
<keyword evidence="4" id="KW-1185">Reference proteome</keyword>
<name>A0ABR1UVL8_9PEZI</name>
<accession>A0ABR1UVL8</accession>
<dbReference type="RefSeq" id="XP_066715141.1">
    <property type="nucleotide sequence ID" value="XM_066859654.1"/>
</dbReference>
<keyword evidence="1" id="KW-1133">Transmembrane helix</keyword>
<organism evidence="3 4">
    <name type="scientific">Apiospora phragmitis</name>
    <dbReference type="NCBI Taxonomy" id="2905665"/>
    <lineage>
        <taxon>Eukaryota</taxon>
        <taxon>Fungi</taxon>
        <taxon>Dikarya</taxon>
        <taxon>Ascomycota</taxon>
        <taxon>Pezizomycotina</taxon>
        <taxon>Sordariomycetes</taxon>
        <taxon>Xylariomycetidae</taxon>
        <taxon>Amphisphaeriales</taxon>
        <taxon>Apiosporaceae</taxon>
        <taxon>Apiospora</taxon>
    </lineage>
</organism>
<sequence>MNLYAFLYFAFSTLCLTSTPFVVCYPTMPELLVSLWTALVWAYIIELLHAILINIRTFLYWWFVDWWMQLRHDFWASIGYPIAPDVFDWNIWEPLGFPREEGPELWDTSHPAVKVPCGIIKLFQIHVERLLLWELTYWMPGVVLPAVALKFEYLPRSWRGALSMTAVPRSGCGRCHSFFHWRFS</sequence>
<evidence type="ECO:0000256" key="1">
    <source>
        <dbReference type="SAM" id="Phobius"/>
    </source>
</evidence>
<keyword evidence="1" id="KW-0812">Transmembrane</keyword>
<feature type="chain" id="PRO_5046184455" evidence="2">
    <location>
        <begin position="18"/>
        <end position="184"/>
    </location>
</feature>
<keyword evidence="2" id="KW-0732">Signal</keyword>
<comment type="caution">
    <text evidence="3">The sequence shown here is derived from an EMBL/GenBank/DDBJ whole genome shotgun (WGS) entry which is preliminary data.</text>
</comment>
<dbReference type="Proteomes" id="UP001480595">
    <property type="component" value="Unassembled WGS sequence"/>
</dbReference>
<gene>
    <name evidence="3" type="ORF">PG994_008245</name>
</gene>
<evidence type="ECO:0000313" key="4">
    <source>
        <dbReference type="Proteomes" id="UP001480595"/>
    </source>
</evidence>
<protein>
    <submittedName>
        <fullName evidence="3">Uncharacterized protein</fullName>
    </submittedName>
</protein>
<feature type="signal peptide" evidence="2">
    <location>
        <begin position="1"/>
        <end position="17"/>
    </location>
</feature>
<evidence type="ECO:0000313" key="3">
    <source>
        <dbReference type="EMBL" id="KAK8061879.1"/>
    </source>
</evidence>